<dbReference type="InterPro" id="IPR041657">
    <property type="entry name" value="HTH_17"/>
</dbReference>
<protein>
    <recommendedName>
        <fullName evidence="1">Helix-turn-helix domain-containing protein</fullName>
    </recommendedName>
</protein>
<evidence type="ECO:0000259" key="1">
    <source>
        <dbReference type="Pfam" id="PF12728"/>
    </source>
</evidence>
<comment type="caution">
    <text evidence="2">The sequence shown here is derived from an EMBL/GenBank/DDBJ whole genome shotgun (WGS) entry which is preliminary data.</text>
</comment>
<dbReference type="EMBL" id="LAZR01000313">
    <property type="protein sequence ID" value="KKN75243.1"/>
    <property type="molecule type" value="Genomic_DNA"/>
</dbReference>
<evidence type="ECO:0000313" key="2">
    <source>
        <dbReference type="EMBL" id="KKN75243.1"/>
    </source>
</evidence>
<dbReference type="NCBIfam" id="TIGR01764">
    <property type="entry name" value="excise"/>
    <property type="match status" value="1"/>
</dbReference>
<dbReference type="Pfam" id="PF12728">
    <property type="entry name" value="HTH_17"/>
    <property type="match status" value="1"/>
</dbReference>
<accession>A0A0F9WAR4</accession>
<name>A0A0F9WAR4_9ZZZZ</name>
<sequence>MGMSLDSDPMLLTVKEAARRLSLARSTVYQLVVAGQIESITIGRARRIPLDALTAYIDRLRQEQGE</sequence>
<dbReference type="AlphaFoldDB" id="A0A0F9WAR4"/>
<feature type="domain" description="Helix-turn-helix" evidence="1">
    <location>
        <begin position="11"/>
        <end position="59"/>
    </location>
</feature>
<dbReference type="InterPro" id="IPR010093">
    <property type="entry name" value="SinI_DNA-bd"/>
</dbReference>
<gene>
    <name evidence="2" type="ORF">LCGC14_0382420</name>
</gene>
<dbReference type="GO" id="GO:0003677">
    <property type="term" value="F:DNA binding"/>
    <property type="evidence" value="ECO:0007669"/>
    <property type="project" value="InterPro"/>
</dbReference>
<organism evidence="2">
    <name type="scientific">marine sediment metagenome</name>
    <dbReference type="NCBI Taxonomy" id="412755"/>
    <lineage>
        <taxon>unclassified sequences</taxon>
        <taxon>metagenomes</taxon>
        <taxon>ecological metagenomes</taxon>
    </lineage>
</organism>
<proteinExistence type="predicted"/>
<reference evidence="2" key="1">
    <citation type="journal article" date="2015" name="Nature">
        <title>Complex archaea that bridge the gap between prokaryotes and eukaryotes.</title>
        <authorList>
            <person name="Spang A."/>
            <person name="Saw J.H."/>
            <person name="Jorgensen S.L."/>
            <person name="Zaremba-Niedzwiedzka K."/>
            <person name="Martijn J."/>
            <person name="Lind A.E."/>
            <person name="van Eijk R."/>
            <person name="Schleper C."/>
            <person name="Guy L."/>
            <person name="Ettema T.J."/>
        </authorList>
    </citation>
    <scope>NUCLEOTIDE SEQUENCE</scope>
</reference>